<accession>A0A1V9FD36</accession>
<dbReference type="Proteomes" id="UP000192276">
    <property type="component" value="Unassembled WGS sequence"/>
</dbReference>
<gene>
    <name evidence="1" type="ORF">A4R26_26425</name>
</gene>
<dbReference type="STRING" id="550983.A4R26_26425"/>
<sequence>MLLPLNILTPLIDQLFQNGYGISGCTQFTASRGTFAFNIGIYNGLVDVIEGIPTALKLVFSAGIKPEQQKDPKTGEAIRNDWGLLSDSINAHGGGMMGFIRVVGKSLKEMHDPSKPCLFYHSVGNDILTIIAAIITGGESLAASGAGSLLRTMFVTLDRLDLVSKAIGGLVKGTKYIVSPVLTPVSNAVKQSLRIVWKDVSNYSGAVFEIVVEGTVSKTNTIIRIWDAAAGVFKDFDWTLAKEAIAKVRAINGGTVEVGIGLPNLIVNPKSLPEIFFV</sequence>
<dbReference type="RefSeq" id="WP_081169052.1">
    <property type="nucleotide sequence ID" value="NZ_LWBP01000203.1"/>
</dbReference>
<comment type="caution">
    <text evidence="1">The sequence shown here is derived from an EMBL/GenBank/DDBJ whole genome shotgun (WGS) entry which is preliminary data.</text>
</comment>
<protein>
    <submittedName>
        <fullName evidence="1">Uncharacterized protein</fullName>
    </submittedName>
</protein>
<dbReference type="AlphaFoldDB" id="A0A1V9FD36"/>
<evidence type="ECO:0000313" key="1">
    <source>
        <dbReference type="EMBL" id="OQP56177.1"/>
    </source>
</evidence>
<keyword evidence="2" id="KW-1185">Reference proteome</keyword>
<proteinExistence type="predicted"/>
<dbReference type="OrthoDB" id="1521695at2"/>
<evidence type="ECO:0000313" key="2">
    <source>
        <dbReference type="Proteomes" id="UP000192276"/>
    </source>
</evidence>
<name>A0A1V9FD36_9BACT</name>
<dbReference type="EMBL" id="LWBP01000203">
    <property type="protein sequence ID" value="OQP56177.1"/>
    <property type="molecule type" value="Genomic_DNA"/>
</dbReference>
<organism evidence="1 2">
    <name type="scientific">Niastella populi</name>
    <dbReference type="NCBI Taxonomy" id="550983"/>
    <lineage>
        <taxon>Bacteria</taxon>
        <taxon>Pseudomonadati</taxon>
        <taxon>Bacteroidota</taxon>
        <taxon>Chitinophagia</taxon>
        <taxon>Chitinophagales</taxon>
        <taxon>Chitinophagaceae</taxon>
        <taxon>Niastella</taxon>
    </lineage>
</organism>
<reference evidence="2" key="1">
    <citation type="submission" date="2016-04" db="EMBL/GenBank/DDBJ databases">
        <authorList>
            <person name="Chen L."/>
            <person name="Zhuang W."/>
            <person name="Wang G."/>
        </authorList>
    </citation>
    <scope>NUCLEOTIDE SEQUENCE [LARGE SCALE GENOMIC DNA]</scope>
    <source>
        <strain evidence="2">208</strain>
    </source>
</reference>